<keyword evidence="4" id="KW-1185">Reference proteome</keyword>
<dbReference type="EMBL" id="BAABAQ010000017">
    <property type="protein sequence ID" value="GAA4207498.1"/>
    <property type="molecule type" value="Genomic_DNA"/>
</dbReference>
<sequence length="288" mass="31356">MPVQDEGRPVVVGYDGSAESRLALRWAVEDARLRFLPLLVCHAWQWPYPRLSLAPETTEVVRRMGRRVLDSGLMAARELAPRVPVRGQLVEGTPAAALVGLSNSAELIAIGPRGVGGPDELRIGSTVEVAAHAHCPVAVVRRPGHPRAGRVAIAVEDAGIDSTELGIAFEEARLRRAALLIICLCSEDAGDIRSAAVRFNTSVALWEEKYPLVEVETMIETRPHVEVLRHAADRSDLLVVPDRERHDPLEPAIGPVCQVMLREAPCTVVVTPSQAWSPSRRGEVFVRG</sequence>
<evidence type="ECO:0000256" key="1">
    <source>
        <dbReference type="ARBA" id="ARBA00008791"/>
    </source>
</evidence>
<dbReference type="Gene3D" id="3.40.50.620">
    <property type="entry name" value="HUPs"/>
    <property type="match status" value="2"/>
</dbReference>
<dbReference type="Pfam" id="PF00582">
    <property type="entry name" value="Usp"/>
    <property type="match status" value="1"/>
</dbReference>
<dbReference type="RefSeq" id="WP_344922705.1">
    <property type="nucleotide sequence ID" value="NZ_BAABAQ010000017.1"/>
</dbReference>
<dbReference type="PRINTS" id="PR01438">
    <property type="entry name" value="UNVRSLSTRESS"/>
</dbReference>
<dbReference type="InterPro" id="IPR014729">
    <property type="entry name" value="Rossmann-like_a/b/a_fold"/>
</dbReference>
<name>A0ABP8BIW3_9ACTN</name>
<evidence type="ECO:0000259" key="2">
    <source>
        <dbReference type="Pfam" id="PF00582"/>
    </source>
</evidence>
<comment type="similarity">
    <text evidence="1">Belongs to the universal stress protein A family.</text>
</comment>
<protein>
    <submittedName>
        <fullName evidence="3">Universal stress protein</fullName>
    </submittedName>
</protein>
<evidence type="ECO:0000313" key="3">
    <source>
        <dbReference type="EMBL" id="GAA4207498.1"/>
    </source>
</evidence>
<dbReference type="SUPFAM" id="SSF52402">
    <property type="entry name" value="Adenine nucleotide alpha hydrolases-like"/>
    <property type="match status" value="2"/>
</dbReference>
<comment type="caution">
    <text evidence="3">The sequence shown here is derived from an EMBL/GenBank/DDBJ whole genome shotgun (WGS) entry which is preliminary data.</text>
</comment>
<organism evidence="3 4">
    <name type="scientific">Streptosporangium oxazolinicum</name>
    <dbReference type="NCBI Taxonomy" id="909287"/>
    <lineage>
        <taxon>Bacteria</taxon>
        <taxon>Bacillati</taxon>
        <taxon>Actinomycetota</taxon>
        <taxon>Actinomycetes</taxon>
        <taxon>Streptosporangiales</taxon>
        <taxon>Streptosporangiaceae</taxon>
        <taxon>Streptosporangium</taxon>
    </lineage>
</organism>
<evidence type="ECO:0000313" key="4">
    <source>
        <dbReference type="Proteomes" id="UP001501251"/>
    </source>
</evidence>
<dbReference type="InterPro" id="IPR006015">
    <property type="entry name" value="Universal_stress_UspA"/>
</dbReference>
<dbReference type="Proteomes" id="UP001501251">
    <property type="component" value="Unassembled WGS sequence"/>
</dbReference>
<dbReference type="PANTHER" id="PTHR46268:SF6">
    <property type="entry name" value="UNIVERSAL STRESS PROTEIN UP12"/>
    <property type="match status" value="1"/>
</dbReference>
<dbReference type="InterPro" id="IPR006016">
    <property type="entry name" value="UspA"/>
</dbReference>
<accession>A0ABP8BIW3</accession>
<reference evidence="4" key="1">
    <citation type="journal article" date="2019" name="Int. J. Syst. Evol. Microbiol.">
        <title>The Global Catalogue of Microorganisms (GCM) 10K type strain sequencing project: providing services to taxonomists for standard genome sequencing and annotation.</title>
        <authorList>
            <consortium name="The Broad Institute Genomics Platform"/>
            <consortium name="The Broad Institute Genome Sequencing Center for Infectious Disease"/>
            <person name="Wu L."/>
            <person name="Ma J."/>
        </authorList>
    </citation>
    <scope>NUCLEOTIDE SEQUENCE [LARGE SCALE GENOMIC DNA]</scope>
    <source>
        <strain evidence="4">JCM 17388</strain>
    </source>
</reference>
<gene>
    <name evidence="3" type="ORF">GCM10022252_71200</name>
</gene>
<dbReference type="PANTHER" id="PTHR46268">
    <property type="entry name" value="STRESS RESPONSE PROTEIN NHAX"/>
    <property type="match status" value="1"/>
</dbReference>
<feature type="domain" description="UspA" evidence="2">
    <location>
        <begin position="8"/>
        <end position="141"/>
    </location>
</feature>
<proteinExistence type="inferred from homology"/>